<comment type="subcellular location">
    <subcellularLocation>
        <location evidence="1">Cell envelope</location>
    </subcellularLocation>
</comment>
<proteinExistence type="inferred from homology"/>
<dbReference type="Gene3D" id="3.40.190.10">
    <property type="entry name" value="Periplasmic binding protein-like II"/>
    <property type="match status" value="2"/>
</dbReference>
<dbReference type="STRING" id="314256.OG2516_06996"/>
<dbReference type="PROSITE" id="PS01039">
    <property type="entry name" value="SBP_BACTERIAL_3"/>
    <property type="match status" value="1"/>
</dbReference>
<dbReference type="AlphaFoldDB" id="Q2CGC7"/>
<evidence type="ECO:0000313" key="7">
    <source>
        <dbReference type="EMBL" id="EAR51791.1"/>
    </source>
</evidence>
<sequence>MTTTLTRRALGTAALALLMAAPAGAADLGGQLLRVGSDTTSPPMEYIDTATGQIVGFDVDVVNAICERINCQAEFITTGWDGIFAALQNGQFDLVASGVSITDERDQVMDFTDPYIVNSQAILTRVDAGEMSVEDFESGGLSLAAQANTTDSITAAEIVGRENVQAYDTFNGAVLALQNGDVDGVVINGANAAAYEAQFAGQLVVGVTGLKADPLGLVFQEGDPMRDAFNEGLAEIKADGTLDALMARYWTAE</sequence>
<evidence type="ECO:0000256" key="2">
    <source>
        <dbReference type="ARBA" id="ARBA00010333"/>
    </source>
</evidence>
<evidence type="ECO:0000256" key="1">
    <source>
        <dbReference type="ARBA" id="ARBA00004196"/>
    </source>
</evidence>
<evidence type="ECO:0000313" key="8">
    <source>
        <dbReference type="Proteomes" id="UP000003635"/>
    </source>
</evidence>
<gene>
    <name evidence="7" type="ORF">OG2516_06996</name>
</gene>
<evidence type="ECO:0000256" key="5">
    <source>
        <dbReference type="SAM" id="SignalP"/>
    </source>
</evidence>
<feature type="chain" id="PRO_5004207276" evidence="5">
    <location>
        <begin position="26"/>
        <end position="253"/>
    </location>
</feature>
<dbReference type="InterPro" id="IPR018313">
    <property type="entry name" value="SBP_3_CS"/>
</dbReference>
<dbReference type="OrthoDB" id="9807134at2"/>
<reference evidence="7 8" key="1">
    <citation type="journal article" date="2010" name="J. Bacteriol.">
        <title>Genome sequences of Oceanicola granulosus HTCC2516(T) and Oceanicola batsensis HTCC2597(TDelta).</title>
        <authorList>
            <person name="Thrash J.C."/>
            <person name="Cho J.C."/>
            <person name="Vergin K.L."/>
            <person name="Giovannoni S.J."/>
        </authorList>
    </citation>
    <scope>NUCLEOTIDE SEQUENCE [LARGE SCALE GENOMIC DNA]</scope>
    <source>
        <strain evidence="8">ATCC BAA-861 / DSM 15982 / KCTC 12143 / HTCC2516</strain>
    </source>
</reference>
<dbReference type="Proteomes" id="UP000003635">
    <property type="component" value="Unassembled WGS sequence"/>
</dbReference>
<dbReference type="GO" id="GO:0030313">
    <property type="term" value="C:cell envelope"/>
    <property type="evidence" value="ECO:0007669"/>
    <property type="project" value="UniProtKB-SubCell"/>
</dbReference>
<organism evidence="7 8">
    <name type="scientific">Oceanicola granulosus (strain ATCC BAA-861 / DSM 15982 / KCTC 12143 / HTCC2516)</name>
    <dbReference type="NCBI Taxonomy" id="314256"/>
    <lineage>
        <taxon>Bacteria</taxon>
        <taxon>Pseudomonadati</taxon>
        <taxon>Pseudomonadota</taxon>
        <taxon>Alphaproteobacteria</taxon>
        <taxon>Rhodobacterales</taxon>
        <taxon>Roseobacteraceae</taxon>
        <taxon>Oceanicola</taxon>
    </lineage>
</organism>
<dbReference type="Pfam" id="PF00497">
    <property type="entry name" value="SBP_bac_3"/>
    <property type="match status" value="1"/>
</dbReference>
<dbReference type="PANTHER" id="PTHR35936:SF17">
    <property type="entry name" value="ARGININE-BINDING EXTRACELLULAR PROTEIN ARTP"/>
    <property type="match status" value="1"/>
</dbReference>
<keyword evidence="3 5" id="KW-0732">Signal</keyword>
<dbReference type="EMBL" id="AAOT01000009">
    <property type="protein sequence ID" value="EAR51791.1"/>
    <property type="molecule type" value="Genomic_DNA"/>
</dbReference>
<comment type="caution">
    <text evidence="7">The sequence shown here is derived from an EMBL/GenBank/DDBJ whole genome shotgun (WGS) entry which is preliminary data.</text>
</comment>
<evidence type="ECO:0000256" key="3">
    <source>
        <dbReference type="ARBA" id="ARBA00022729"/>
    </source>
</evidence>
<dbReference type="eggNOG" id="COG0834">
    <property type="taxonomic scope" value="Bacteria"/>
</dbReference>
<comment type="similarity">
    <text evidence="2 4">Belongs to the bacterial solute-binding protein 3 family.</text>
</comment>
<protein>
    <submittedName>
        <fullName evidence="7">Putative amino acid uptake ABC transporter periplasmic solute-binding protein</fullName>
    </submittedName>
</protein>
<accession>Q2CGC7</accession>
<feature type="signal peptide" evidence="5">
    <location>
        <begin position="1"/>
        <end position="25"/>
    </location>
</feature>
<name>Q2CGC7_OCEGH</name>
<dbReference type="InterPro" id="IPR001638">
    <property type="entry name" value="Solute-binding_3/MltF_N"/>
</dbReference>
<dbReference type="SMART" id="SM00062">
    <property type="entry name" value="PBPb"/>
    <property type="match status" value="1"/>
</dbReference>
<dbReference type="PANTHER" id="PTHR35936">
    <property type="entry name" value="MEMBRANE-BOUND LYTIC MUREIN TRANSGLYCOSYLASE F"/>
    <property type="match status" value="1"/>
</dbReference>
<evidence type="ECO:0000256" key="4">
    <source>
        <dbReference type="RuleBase" id="RU003744"/>
    </source>
</evidence>
<keyword evidence="8" id="KW-1185">Reference proteome</keyword>
<dbReference type="HOGENOM" id="CLU_019602_18_2_5"/>
<dbReference type="RefSeq" id="WP_007254925.1">
    <property type="nucleotide sequence ID" value="NZ_CH724107.1"/>
</dbReference>
<evidence type="ECO:0000259" key="6">
    <source>
        <dbReference type="SMART" id="SM00062"/>
    </source>
</evidence>
<feature type="domain" description="Solute-binding protein family 3/N-terminal" evidence="6">
    <location>
        <begin position="32"/>
        <end position="253"/>
    </location>
</feature>
<dbReference type="SUPFAM" id="SSF53850">
    <property type="entry name" value="Periplasmic binding protein-like II"/>
    <property type="match status" value="1"/>
</dbReference>